<evidence type="ECO:0000256" key="2">
    <source>
        <dbReference type="ARBA" id="ARBA00022801"/>
    </source>
</evidence>
<dbReference type="InterPro" id="IPR043504">
    <property type="entry name" value="Peptidase_S1_PA_chymotrypsin"/>
</dbReference>
<evidence type="ECO:0000313" key="6">
    <source>
        <dbReference type="EMBL" id="CAG9862539.1"/>
    </source>
</evidence>
<keyword evidence="4" id="KW-1015">Disulfide bond</keyword>
<dbReference type="InterPro" id="IPR001254">
    <property type="entry name" value="Trypsin_dom"/>
</dbReference>
<dbReference type="OrthoDB" id="6768439at2759"/>
<name>A0A9N9XPR4_PHYSR</name>
<protein>
    <recommendedName>
        <fullName evidence="5">Peptidase S1 domain-containing protein</fullName>
    </recommendedName>
</protein>
<organism evidence="6 7">
    <name type="scientific">Phyllotreta striolata</name>
    <name type="common">Striped flea beetle</name>
    <name type="synonym">Crioceris striolata</name>
    <dbReference type="NCBI Taxonomy" id="444603"/>
    <lineage>
        <taxon>Eukaryota</taxon>
        <taxon>Metazoa</taxon>
        <taxon>Ecdysozoa</taxon>
        <taxon>Arthropoda</taxon>
        <taxon>Hexapoda</taxon>
        <taxon>Insecta</taxon>
        <taxon>Pterygota</taxon>
        <taxon>Neoptera</taxon>
        <taxon>Endopterygota</taxon>
        <taxon>Coleoptera</taxon>
        <taxon>Polyphaga</taxon>
        <taxon>Cucujiformia</taxon>
        <taxon>Chrysomeloidea</taxon>
        <taxon>Chrysomelidae</taxon>
        <taxon>Galerucinae</taxon>
        <taxon>Alticini</taxon>
        <taxon>Phyllotreta</taxon>
    </lineage>
</organism>
<dbReference type="GO" id="GO:0006508">
    <property type="term" value="P:proteolysis"/>
    <property type="evidence" value="ECO:0007669"/>
    <property type="project" value="UniProtKB-KW"/>
</dbReference>
<sequence>MYVINGCFAPLPKPYQRLLSRHKRIVGGENVEEAKLYLFLVTLNIYNSDNTFETCGAILIKPEWVLTAAHCIDNNPSYVYVTLEDPDTKITYEGQNGIILGYGITESGKEPAELKQVNVTIMSNEACRATSSEYAKVNIVKRKKTAGI</sequence>
<dbReference type="GO" id="GO:0004252">
    <property type="term" value="F:serine-type endopeptidase activity"/>
    <property type="evidence" value="ECO:0007669"/>
    <property type="project" value="InterPro"/>
</dbReference>
<evidence type="ECO:0000313" key="7">
    <source>
        <dbReference type="Proteomes" id="UP001153712"/>
    </source>
</evidence>
<accession>A0A9N9XPR4</accession>
<gene>
    <name evidence="6" type="ORF">PHYEVI_LOCUS8852</name>
</gene>
<keyword evidence="2" id="KW-0378">Hydrolase</keyword>
<evidence type="ECO:0000256" key="3">
    <source>
        <dbReference type="ARBA" id="ARBA00022825"/>
    </source>
</evidence>
<dbReference type="InterPro" id="IPR009003">
    <property type="entry name" value="Peptidase_S1_PA"/>
</dbReference>
<dbReference type="AlphaFoldDB" id="A0A9N9XPR4"/>
<dbReference type="PROSITE" id="PS00134">
    <property type="entry name" value="TRYPSIN_HIS"/>
    <property type="match status" value="1"/>
</dbReference>
<keyword evidence="1" id="KW-0645">Protease</keyword>
<dbReference type="PANTHER" id="PTHR24276">
    <property type="entry name" value="POLYSERASE-RELATED"/>
    <property type="match status" value="1"/>
</dbReference>
<evidence type="ECO:0000256" key="1">
    <source>
        <dbReference type="ARBA" id="ARBA00022670"/>
    </source>
</evidence>
<proteinExistence type="predicted"/>
<dbReference type="Gene3D" id="2.40.10.10">
    <property type="entry name" value="Trypsin-like serine proteases"/>
    <property type="match status" value="2"/>
</dbReference>
<keyword evidence="7" id="KW-1185">Reference proteome</keyword>
<dbReference type="SUPFAM" id="SSF50494">
    <property type="entry name" value="Trypsin-like serine proteases"/>
    <property type="match status" value="1"/>
</dbReference>
<keyword evidence="3" id="KW-0720">Serine protease</keyword>
<evidence type="ECO:0000259" key="5">
    <source>
        <dbReference type="Pfam" id="PF00089"/>
    </source>
</evidence>
<dbReference type="PANTHER" id="PTHR24276:SF98">
    <property type="entry name" value="FI18310P1-RELATED"/>
    <property type="match status" value="1"/>
</dbReference>
<dbReference type="Proteomes" id="UP001153712">
    <property type="component" value="Chromosome 5"/>
</dbReference>
<dbReference type="InterPro" id="IPR018114">
    <property type="entry name" value="TRYPSIN_HIS"/>
</dbReference>
<evidence type="ECO:0000256" key="4">
    <source>
        <dbReference type="ARBA" id="ARBA00023157"/>
    </source>
</evidence>
<reference evidence="6" key="1">
    <citation type="submission" date="2022-01" db="EMBL/GenBank/DDBJ databases">
        <authorList>
            <person name="King R."/>
        </authorList>
    </citation>
    <scope>NUCLEOTIDE SEQUENCE</scope>
</reference>
<feature type="domain" description="Peptidase S1" evidence="5">
    <location>
        <begin position="26"/>
        <end position="79"/>
    </location>
</feature>
<dbReference type="Pfam" id="PF00089">
    <property type="entry name" value="Trypsin"/>
    <property type="match status" value="1"/>
</dbReference>
<dbReference type="EMBL" id="OU900098">
    <property type="protein sequence ID" value="CAG9862539.1"/>
    <property type="molecule type" value="Genomic_DNA"/>
</dbReference>
<dbReference type="InterPro" id="IPR050430">
    <property type="entry name" value="Peptidase_S1"/>
</dbReference>